<dbReference type="AlphaFoldDB" id="A0A4D4JB97"/>
<dbReference type="GO" id="GO:0003677">
    <property type="term" value="F:DNA binding"/>
    <property type="evidence" value="ECO:0007669"/>
    <property type="project" value="InterPro"/>
</dbReference>
<proteinExistence type="predicted"/>
<dbReference type="Gene3D" id="1.10.260.40">
    <property type="entry name" value="lambda repressor-like DNA-binding domains"/>
    <property type="match status" value="1"/>
</dbReference>
<keyword evidence="2" id="KW-1185">Reference proteome</keyword>
<protein>
    <submittedName>
        <fullName evidence="1">Uncharacterized protein</fullName>
    </submittedName>
</protein>
<sequence>MQMNPATYQRVLGEQLRRLRTQRGWTRKDLKRRLQSDISLQTLTTCSHRRQTARR</sequence>
<dbReference type="InterPro" id="IPR010982">
    <property type="entry name" value="Lambda_DNA-bd_dom_sf"/>
</dbReference>
<evidence type="ECO:0000313" key="2">
    <source>
        <dbReference type="Proteomes" id="UP000298860"/>
    </source>
</evidence>
<organism evidence="1 2">
    <name type="scientific">Gandjariella thermophila</name>
    <dbReference type="NCBI Taxonomy" id="1931992"/>
    <lineage>
        <taxon>Bacteria</taxon>
        <taxon>Bacillati</taxon>
        <taxon>Actinomycetota</taxon>
        <taxon>Actinomycetes</taxon>
        <taxon>Pseudonocardiales</taxon>
        <taxon>Pseudonocardiaceae</taxon>
        <taxon>Gandjariella</taxon>
    </lineage>
</organism>
<accession>A0A4D4JB97</accession>
<dbReference type="EMBL" id="BJFL01000069">
    <property type="protein sequence ID" value="GDY33941.1"/>
    <property type="molecule type" value="Genomic_DNA"/>
</dbReference>
<dbReference type="SUPFAM" id="SSF47413">
    <property type="entry name" value="lambda repressor-like DNA-binding domains"/>
    <property type="match status" value="1"/>
</dbReference>
<reference evidence="2" key="1">
    <citation type="submission" date="2019-04" db="EMBL/GenBank/DDBJ databases">
        <title>Draft genome sequence of Pseudonocardiaceae bacterium SL3-2-4.</title>
        <authorList>
            <person name="Ningsih F."/>
            <person name="Yokota A."/>
            <person name="Sakai Y."/>
            <person name="Nanatani K."/>
            <person name="Yabe S."/>
            <person name="Oetari A."/>
            <person name="Sjamsuridzal W."/>
        </authorList>
    </citation>
    <scope>NUCLEOTIDE SEQUENCE [LARGE SCALE GENOMIC DNA]</scope>
    <source>
        <strain evidence="2">SL3-2-4</strain>
    </source>
</reference>
<name>A0A4D4JB97_9PSEU</name>
<evidence type="ECO:0000313" key="1">
    <source>
        <dbReference type="EMBL" id="GDY33941.1"/>
    </source>
</evidence>
<dbReference type="Proteomes" id="UP000298860">
    <property type="component" value="Unassembled WGS sequence"/>
</dbReference>
<gene>
    <name evidence="1" type="ORF">GTS_55740</name>
</gene>
<comment type="caution">
    <text evidence="1">The sequence shown here is derived from an EMBL/GenBank/DDBJ whole genome shotgun (WGS) entry which is preliminary data.</text>
</comment>